<accession>D1AMA5</accession>
<dbReference type="InterPro" id="IPR020941">
    <property type="entry name" value="SUFU-like_domain"/>
</dbReference>
<evidence type="ECO:0000259" key="2">
    <source>
        <dbReference type="Pfam" id="PF09951"/>
    </source>
</evidence>
<dbReference type="Proteomes" id="UP000000845">
    <property type="component" value="Chromosome"/>
</dbReference>
<reference evidence="3 4" key="2">
    <citation type="journal article" date="2010" name="Stand. Genomic Sci.">
        <title>Complete genome sequence of Sebaldella termitidis type strain (NCTC 11300).</title>
        <authorList>
            <person name="Harmon-Smith M."/>
            <person name="Celia L."/>
            <person name="Chertkov O."/>
            <person name="Lapidus A."/>
            <person name="Copeland A."/>
            <person name="Glavina Del Rio T."/>
            <person name="Nolan M."/>
            <person name="Lucas S."/>
            <person name="Tice H."/>
            <person name="Cheng J.F."/>
            <person name="Han C."/>
            <person name="Detter J.C."/>
            <person name="Bruce D."/>
            <person name="Goodwin L."/>
            <person name="Pitluck S."/>
            <person name="Pati A."/>
            <person name="Liolios K."/>
            <person name="Ivanova N."/>
            <person name="Mavromatis K."/>
            <person name="Mikhailova N."/>
            <person name="Chen A."/>
            <person name="Palaniappan K."/>
            <person name="Land M."/>
            <person name="Hauser L."/>
            <person name="Chang Y.J."/>
            <person name="Jeffries C.D."/>
            <person name="Brettin T."/>
            <person name="Goker M."/>
            <person name="Beck B."/>
            <person name="Bristow J."/>
            <person name="Eisen J.A."/>
            <person name="Markowitz V."/>
            <person name="Hugenholtz P."/>
            <person name="Kyrpides N.C."/>
            <person name="Klenk H.P."/>
            <person name="Chen F."/>
        </authorList>
    </citation>
    <scope>NUCLEOTIDE SEQUENCE [LARGE SCALE GENOMIC DNA]</scope>
    <source>
        <strain evidence="4">ATCC 33386 / NCTC 11300</strain>
    </source>
</reference>
<protein>
    <recommendedName>
        <fullName evidence="5">DUF2185 domain-containing protein</fullName>
    </recommendedName>
</protein>
<dbReference type="EMBL" id="CP001739">
    <property type="protein sequence ID" value="ACZ09479.1"/>
    <property type="molecule type" value="Genomic_DNA"/>
</dbReference>
<dbReference type="KEGG" id="str:Sterm_2634"/>
<feature type="domain" description="Suppressor of fused-like" evidence="1">
    <location>
        <begin position="41"/>
        <end position="208"/>
    </location>
</feature>
<feature type="domain" description="Immunity protein Imm33" evidence="2">
    <location>
        <begin position="238"/>
        <end position="324"/>
    </location>
</feature>
<dbReference type="InterPro" id="IPR037181">
    <property type="entry name" value="SUFU_N"/>
</dbReference>
<evidence type="ECO:0000313" key="4">
    <source>
        <dbReference type="Proteomes" id="UP000000845"/>
    </source>
</evidence>
<keyword evidence="4" id="KW-1185">Reference proteome</keyword>
<dbReference type="RefSeq" id="WP_012862073.1">
    <property type="nucleotide sequence ID" value="NC_013517.1"/>
</dbReference>
<dbReference type="AlphaFoldDB" id="D1AMA5"/>
<dbReference type="PANTHER" id="PTHR38743">
    <property type="entry name" value="SIMILAR TO GLYOXYLASE I FAMILY PROTEIN"/>
    <property type="match status" value="1"/>
</dbReference>
<dbReference type="Pfam" id="PF05076">
    <property type="entry name" value="SUFU"/>
    <property type="match status" value="1"/>
</dbReference>
<dbReference type="PANTHER" id="PTHR38743:SF2">
    <property type="entry name" value="DUF2185 DOMAIN-CONTAINING PROTEIN"/>
    <property type="match status" value="1"/>
</dbReference>
<gene>
    <name evidence="3" type="ordered locus">Sterm_2634</name>
</gene>
<dbReference type="eggNOG" id="COG4859">
    <property type="taxonomic scope" value="Bacteria"/>
</dbReference>
<evidence type="ECO:0008006" key="5">
    <source>
        <dbReference type="Google" id="ProtNLM"/>
    </source>
</evidence>
<organism evidence="3 4">
    <name type="scientific">Sebaldella termitidis (strain ATCC 33386 / NCTC 11300)</name>
    <dbReference type="NCBI Taxonomy" id="526218"/>
    <lineage>
        <taxon>Bacteria</taxon>
        <taxon>Fusobacteriati</taxon>
        <taxon>Fusobacteriota</taxon>
        <taxon>Fusobacteriia</taxon>
        <taxon>Fusobacteriales</taxon>
        <taxon>Leptotrichiaceae</taxon>
        <taxon>Sebaldella</taxon>
    </lineage>
</organism>
<dbReference type="Pfam" id="PF09951">
    <property type="entry name" value="Imm33"/>
    <property type="match status" value="1"/>
</dbReference>
<evidence type="ECO:0000313" key="3">
    <source>
        <dbReference type="EMBL" id="ACZ09479.1"/>
    </source>
</evidence>
<evidence type="ECO:0000259" key="1">
    <source>
        <dbReference type="Pfam" id="PF05076"/>
    </source>
</evidence>
<reference evidence="4" key="1">
    <citation type="submission" date="2009-09" db="EMBL/GenBank/DDBJ databases">
        <title>The complete chromosome of Sebaldella termitidis ATCC 33386.</title>
        <authorList>
            <consortium name="US DOE Joint Genome Institute (JGI-PGF)"/>
            <person name="Lucas S."/>
            <person name="Copeland A."/>
            <person name="Lapidus A."/>
            <person name="Glavina del Rio T."/>
            <person name="Dalin E."/>
            <person name="Tice H."/>
            <person name="Bruce D."/>
            <person name="Goodwin L."/>
            <person name="Pitluck S."/>
            <person name="Kyrpides N."/>
            <person name="Mavromatis K."/>
            <person name="Ivanova N."/>
            <person name="Mikhailova N."/>
            <person name="Sims D."/>
            <person name="Meincke L."/>
            <person name="Brettin T."/>
            <person name="Detter J.C."/>
            <person name="Han C."/>
            <person name="Larimer F."/>
            <person name="Land M."/>
            <person name="Hauser L."/>
            <person name="Markowitz V."/>
            <person name="Cheng J.F."/>
            <person name="Hugenholtz P."/>
            <person name="Woyke T."/>
            <person name="Wu D."/>
            <person name="Eisen J.A."/>
        </authorList>
    </citation>
    <scope>NUCLEOTIDE SEQUENCE [LARGE SCALE GENOMIC DNA]</scope>
    <source>
        <strain evidence="4">ATCC 33386 / NCTC 11300</strain>
    </source>
</reference>
<dbReference type="STRING" id="526218.Sterm_2634"/>
<proteinExistence type="predicted"/>
<sequence>MENKKESFFYEESEIEALENHIEEYFGKFHNVFHEMISPDIHVDIAIIPPDKGRDFYTLVTMGMGAYKMNIPDGLKEYRLERAELMVTLPSDWEINNNAEEWYWPLRWLKILARFPLEENTWLGWGHTIPNGEPFVENTDLSGILLLNPYSDDERAGSMALPNGETVNFYQMFPVYEEEMEFKRANNAEVLLDLFGDDFSHIVDINRENMKEWKPKKDFYLRKEEIRDILQYEGAAGCFATDRITVDGEKVGYMYREEADFDGDSGWRFTAGDESDEYMDNPDNSGIYHLNTIANYDMEIIPFLDSEINTAYIRNENGEFQKIEEWEPGEE</sequence>
<dbReference type="InterPro" id="IPR018689">
    <property type="entry name" value="Imm33_dom"/>
</dbReference>
<dbReference type="HOGENOM" id="CLU_025724_0_0_0"/>
<dbReference type="SUPFAM" id="SSF103359">
    <property type="entry name" value="Suppressor of Fused, N-terminal domain"/>
    <property type="match status" value="1"/>
</dbReference>
<name>D1AMA5_SEBTE</name>